<name>A0A0N1PBG5_LEPSE</name>
<organism evidence="2 3">
    <name type="scientific">Leptomonas seymouri</name>
    <dbReference type="NCBI Taxonomy" id="5684"/>
    <lineage>
        <taxon>Eukaryota</taxon>
        <taxon>Discoba</taxon>
        <taxon>Euglenozoa</taxon>
        <taxon>Kinetoplastea</taxon>
        <taxon>Metakinetoplastina</taxon>
        <taxon>Trypanosomatida</taxon>
        <taxon>Trypanosomatidae</taxon>
        <taxon>Leishmaniinae</taxon>
        <taxon>Leptomonas</taxon>
    </lineage>
</organism>
<gene>
    <name evidence="2" type="ORF">ABL78_7364</name>
</gene>
<dbReference type="VEuPathDB" id="TriTrypDB:Lsey_0352_0010"/>
<reference evidence="2 3" key="1">
    <citation type="journal article" date="2015" name="PLoS Pathog.">
        <title>Leptomonas seymouri: Adaptations to the Dixenous Life Cycle Analyzed by Genome Sequencing, Transcriptome Profiling and Co-infection with Leishmania donovani.</title>
        <authorList>
            <person name="Kraeva N."/>
            <person name="Butenko A."/>
            <person name="Hlavacova J."/>
            <person name="Kostygov A."/>
            <person name="Myskova J."/>
            <person name="Grybchuk D."/>
            <person name="Lestinova T."/>
            <person name="Votypka J."/>
            <person name="Volf P."/>
            <person name="Opperdoes F."/>
            <person name="Flegontov P."/>
            <person name="Lukes J."/>
            <person name="Yurchenko V."/>
        </authorList>
    </citation>
    <scope>NUCLEOTIDE SEQUENCE [LARGE SCALE GENOMIC DNA]</scope>
    <source>
        <strain evidence="2 3">ATCC 30220</strain>
    </source>
</reference>
<evidence type="ECO:0000313" key="3">
    <source>
        <dbReference type="Proteomes" id="UP000038009"/>
    </source>
</evidence>
<accession>A0A0N1PBG5</accession>
<dbReference type="OrthoDB" id="273378at2759"/>
<dbReference type="OMA" id="RYDDEAN"/>
<keyword evidence="3" id="KW-1185">Reference proteome</keyword>
<feature type="compositionally biased region" description="Acidic residues" evidence="1">
    <location>
        <begin position="131"/>
        <end position="140"/>
    </location>
</feature>
<dbReference type="EMBL" id="LJSK01000352">
    <property type="protein sequence ID" value="KPI83591.1"/>
    <property type="molecule type" value="Genomic_DNA"/>
</dbReference>
<sequence>MEESVFRRPYDLSDEATTFGYSDAELFDATPLARANPSTTHSTAVQAAAARLQPGVRAGPLKRDLMAMRRVMKMTSTLQSEQDAREAQVRAQAETEAERLRRERNAKWEAVKARMSARPTPLHTVRAYDSDWSDSEEDDRVDGSGDVQSIRSTRSELSSAVAAGKRTALDALVPTLAEERAVRAGPLYTVESVPQRFCHFIYNWWMFFVHAISVSLMPGLEPQKAADPKEYYSRKRYA</sequence>
<evidence type="ECO:0000313" key="2">
    <source>
        <dbReference type="EMBL" id="KPI83591.1"/>
    </source>
</evidence>
<comment type="caution">
    <text evidence="2">The sequence shown here is derived from an EMBL/GenBank/DDBJ whole genome shotgun (WGS) entry which is preliminary data.</text>
</comment>
<dbReference type="Proteomes" id="UP000038009">
    <property type="component" value="Unassembled WGS sequence"/>
</dbReference>
<proteinExistence type="predicted"/>
<feature type="region of interest" description="Disordered" evidence="1">
    <location>
        <begin position="129"/>
        <end position="148"/>
    </location>
</feature>
<evidence type="ECO:0000256" key="1">
    <source>
        <dbReference type="SAM" id="MobiDB-lite"/>
    </source>
</evidence>
<protein>
    <submittedName>
        <fullName evidence="2">Uncharacterized protein</fullName>
    </submittedName>
</protein>
<dbReference type="AlphaFoldDB" id="A0A0N1PBG5"/>